<dbReference type="EMBL" id="VWSF01000023">
    <property type="protein sequence ID" value="KAA5541168.1"/>
    <property type="molecule type" value="Genomic_DNA"/>
</dbReference>
<dbReference type="PANTHER" id="PTHR46268:SF6">
    <property type="entry name" value="UNIVERSAL STRESS PROTEIN UP12"/>
    <property type="match status" value="1"/>
</dbReference>
<dbReference type="Gene3D" id="3.40.50.12370">
    <property type="match status" value="1"/>
</dbReference>
<comment type="similarity">
    <text evidence="1">Belongs to the universal stress protein A family.</text>
</comment>
<gene>
    <name evidence="3" type="ORF">F0145_21285</name>
</gene>
<protein>
    <submittedName>
        <fullName evidence="3">Universal stress protein</fullName>
    </submittedName>
</protein>
<dbReference type="PANTHER" id="PTHR46268">
    <property type="entry name" value="STRESS RESPONSE PROTEIN NHAX"/>
    <property type="match status" value="1"/>
</dbReference>
<dbReference type="Proteomes" id="UP000323426">
    <property type="component" value="Unassembled WGS sequence"/>
</dbReference>
<sequence>MKKILVPTDFSENAIAAANFAAQLARATSAGLILLHTETNQVAIAESTMVLDTDPAIIRKSEQQLQQQAQLLQEQFNLNEPIQTLCLVGNLSLVLNRAIKNNQVDLVVMGTKGASNLMTKFVGTNTVSFIKTAICPVLIIPPATTYTPIQRIAYASDFQSDERQLLHQLFNISESLKAEVYVVNIKSERQLKTITDAQALYYMQKEFPEYNLHINQIKENNVVKGLQEFVVQNNIQLLAVAMHERNFLEDFFHKSITRQLALEAQFPLLSLPAHPYYGQPELKHNTYW</sequence>
<evidence type="ECO:0000256" key="1">
    <source>
        <dbReference type="ARBA" id="ARBA00008791"/>
    </source>
</evidence>
<dbReference type="PRINTS" id="PR01438">
    <property type="entry name" value="UNVRSLSTRESS"/>
</dbReference>
<feature type="domain" description="UspA" evidence="2">
    <location>
        <begin position="149"/>
        <end position="269"/>
    </location>
</feature>
<dbReference type="CDD" id="cd00293">
    <property type="entry name" value="USP-like"/>
    <property type="match status" value="1"/>
</dbReference>
<dbReference type="InterPro" id="IPR006015">
    <property type="entry name" value="Universal_stress_UspA"/>
</dbReference>
<organism evidence="3 4">
    <name type="scientific">Adhaeribacter rhizoryzae</name>
    <dbReference type="NCBI Taxonomy" id="2607907"/>
    <lineage>
        <taxon>Bacteria</taxon>
        <taxon>Pseudomonadati</taxon>
        <taxon>Bacteroidota</taxon>
        <taxon>Cytophagia</taxon>
        <taxon>Cytophagales</taxon>
        <taxon>Hymenobacteraceae</taxon>
        <taxon>Adhaeribacter</taxon>
    </lineage>
</organism>
<name>A0A5M6D0Y8_9BACT</name>
<feature type="domain" description="UspA" evidence="2">
    <location>
        <begin position="1"/>
        <end position="141"/>
    </location>
</feature>
<keyword evidence="4" id="KW-1185">Reference proteome</keyword>
<dbReference type="SUPFAM" id="SSF52402">
    <property type="entry name" value="Adenine nucleotide alpha hydrolases-like"/>
    <property type="match status" value="2"/>
</dbReference>
<evidence type="ECO:0000259" key="2">
    <source>
        <dbReference type="Pfam" id="PF00582"/>
    </source>
</evidence>
<comment type="caution">
    <text evidence="3">The sequence shown here is derived from an EMBL/GenBank/DDBJ whole genome shotgun (WGS) entry which is preliminary data.</text>
</comment>
<dbReference type="RefSeq" id="WP_150091779.1">
    <property type="nucleotide sequence ID" value="NZ_VWSF01000023.1"/>
</dbReference>
<evidence type="ECO:0000313" key="4">
    <source>
        <dbReference type="Proteomes" id="UP000323426"/>
    </source>
</evidence>
<dbReference type="Pfam" id="PF00582">
    <property type="entry name" value="Usp"/>
    <property type="match status" value="2"/>
</dbReference>
<dbReference type="AlphaFoldDB" id="A0A5M6D0Y8"/>
<reference evidence="3 4" key="1">
    <citation type="submission" date="2019-09" db="EMBL/GenBank/DDBJ databases">
        <title>Genome sequence and assembly of Adhaeribacter sp.</title>
        <authorList>
            <person name="Chhetri G."/>
        </authorList>
    </citation>
    <scope>NUCLEOTIDE SEQUENCE [LARGE SCALE GENOMIC DNA]</scope>
    <source>
        <strain evidence="3 4">DK36</strain>
    </source>
</reference>
<dbReference type="InterPro" id="IPR006016">
    <property type="entry name" value="UspA"/>
</dbReference>
<proteinExistence type="inferred from homology"/>
<accession>A0A5M6D0Y8</accession>
<evidence type="ECO:0000313" key="3">
    <source>
        <dbReference type="EMBL" id="KAA5541168.1"/>
    </source>
</evidence>